<gene>
    <name evidence="1" type="ORF">SCE1572_09370</name>
</gene>
<dbReference type="Proteomes" id="UP000014803">
    <property type="component" value="Chromosome"/>
</dbReference>
<proteinExistence type="predicted"/>
<dbReference type="STRING" id="1254432.SCE1572_09370"/>
<dbReference type="EMBL" id="CP003969">
    <property type="protein sequence ID" value="AGP34698.1"/>
    <property type="molecule type" value="Genomic_DNA"/>
</dbReference>
<protein>
    <submittedName>
        <fullName evidence="1">Uncharacterized protein</fullName>
    </submittedName>
</protein>
<reference evidence="1 2" key="1">
    <citation type="journal article" date="2013" name="Sci. Rep.">
        <title>Extraordinary expansion of a Sorangium cellulosum genome from an alkaline milieu.</title>
        <authorList>
            <person name="Han K."/>
            <person name="Li Z.F."/>
            <person name="Peng R."/>
            <person name="Zhu L.P."/>
            <person name="Zhou T."/>
            <person name="Wang L.G."/>
            <person name="Li S.G."/>
            <person name="Zhang X.B."/>
            <person name="Hu W."/>
            <person name="Wu Z.H."/>
            <person name="Qin N."/>
            <person name="Li Y.Z."/>
        </authorList>
    </citation>
    <scope>NUCLEOTIDE SEQUENCE [LARGE SCALE GENOMIC DNA]</scope>
    <source>
        <strain evidence="1 2">So0157-2</strain>
    </source>
</reference>
<accession>S4XVR2</accession>
<sequence length="47" mass="4693">MDRTMSIEQRGLQWAAQRAALAILAGAVAAARAGLAGQAPSAALESA</sequence>
<evidence type="ECO:0000313" key="1">
    <source>
        <dbReference type="EMBL" id="AGP34698.1"/>
    </source>
</evidence>
<organism evidence="1 2">
    <name type="scientific">Sorangium cellulosum So0157-2</name>
    <dbReference type="NCBI Taxonomy" id="1254432"/>
    <lineage>
        <taxon>Bacteria</taxon>
        <taxon>Pseudomonadati</taxon>
        <taxon>Myxococcota</taxon>
        <taxon>Polyangia</taxon>
        <taxon>Polyangiales</taxon>
        <taxon>Polyangiaceae</taxon>
        <taxon>Sorangium</taxon>
    </lineage>
</organism>
<name>S4XVR2_SORCE</name>
<dbReference type="PATRIC" id="fig|1254432.3.peg.2093"/>
<evidence type="ECO:0000313" key="2">
    <source>
        <dbReference type="Proteomes" id="UP000014803"/>
    </source>
</evidence>
<dbReference type="AlphaFoldDB" id="S4XVR2"/>
<dbReference type="HOGENOM" id="CLU_3173284_0_0_7"/>
<dbReference type="KEGG" id="scu:SCE1572_09370"/>